<evidence type="ECO:0000256" key="1">
    <source>
        <dbReference type="SAM" id="MobiDB-lite"/>
    </source>
</evidence>
<protein>
    <recommendedName>
        <fullName evidence="4">Collagen alpha-1(I) chain-like</fullName>
    </recommendedName>
</protein>
<feature type="region of interest" description="Disordered" evidence="1">
    <location>
        <begin position="48"/>
        <end position="68"/>
    </location>
</feature>
<organism evidence="2 3">
    <name type="scientific">Saguinus oedipus</name>
    <name type="common">Cotton-top tamarin</name>
    <name type="synonym">Oedipomidas oedipus</name>
    <dbReference type="NCBI Taxonomy" id="9490"/>
    <lineage>
        <taxon>Eukaryota</taxon>
        <taxon>Metazoa</taxon>
        <taxon>Chordata</taxon>
        <taxon>Craniata</taxon>
        <taxon>Vertebrata</taxon>
        <taxon>Euteleostomi</taxon>
        <taxon>Mammalia</taxon>
        <taxon>Eutheria</taxon>
        <taxon>Euarchontoglires</taxon>
        <taxon>Primates</taxon>
        <taxon>Haplorrhini</taxon>
        <taxon>Platyrrhini</taxon>
        <taxon>Cebidae</taxon>
        <taxon>Callitrichinae</taxon>
        <taxon>Saguinus</taxon>
    </lineage>
</organism>
<keyword evidence="3" id="KW-1185">Reference proteome</keyword>
<gene>
    <name evidence="2" type="ORF">P7K49_019534</name>
</gene>
<evidence type="ECO:0008006" key="4">
    <source>
        <dbReference type="Google" id="ProtNLM"/>
    </source>
</evidence>
<feature type="compositionally biased region" description="Basic residues" evidence="1">
    <location>
        <begin position="1"/>
        <end position="14"/>
    </location>
</feature>
<feature type="region of interest" description="Disordered" evidence="1">
    <location>
        <begin position="1"/>
        <end position="32"/>
    </location>
</feature>
<evidence type="ECO:0000313" key="3">
    <source>
        <dbReference type="Proteomes" id="UP001266305"/>
    </source>
</evidence>
<comment type="caution">
    <text evidence="2">The sequence shown here is derived from an EMBL/GenBank/DDBJ whole genome shotgun (WGS) entry which is preliminary data.</text>
</comment>
<feature type="compositionally biased region" description="Basic and acidic residues" evidence="1">
    <location>
        <begin position="182"/>
        <end position="191"/>
    </location>
</feature>
<feature type="region of interest" description="Disordered" evidence="1">
    <location>
        <begin position="305"/>
        <end position="355"/>
    </location>
</feature>
<name>A0ABQ9UXN5_SAGOE</name>
<proteinExistence type="predicted"/>
<reference evidence="2 3" key="1">
    <citation type="submission" date="2023-05" db="EMBL/GenBank/DDBJ databases">
        <title>B98-5 Cell Line De Novo Hybrid Assembly: An Optical Mapping Approach.</title>
        <authorList>
            <person name="Kananen K."/>
            <person name="Auerbach J.A."/>
            <person name="Kautto E."/>
            <person name="Blachly J.S."/>
        </authorList>
    </citation>
    <scope>NUCLEOTIDE SEQUENCE [LARGE SCALE GENOMIC DNA]</scope>
    <source>
        <strain evidence="2">B95-8</strain>
        <tissue evidence="2">Cell line</tissue>
    </source>
</reference>
<feature type="region of interest" description="Disordered" evidence="1">
    <location>
        <begin position="116"/>
        <end position="235"/>
    </location>
</feature>
<accession>A0ABQ9UXN5</accession>
<dbReference type="EMBL" id="JASSZA010000009">
    <property type="protein sequence ID" value="KAK2101867.1"/>
    <property type="molecule type" value="Genomic_DNA"/>
</dbReference>
<feature type="compositionally biased region" description="Gly residues" evidence="1">
    <location>
        <begin position="338"/>
        <end position="347"/>
    </location>
</feature>
<evidence type="ECO:0000313" key="2">
    <source>
        <dbReference type="EMBL" id="KAK2101867.1"/>
    </source>
</evidence>
<sequence>MRKDRRKAARRKFLGRGAQGWAGSGGEVRGPRHESSFVAAALGSPKFTRAASRRGHRPGAWGCSDLDPSSPGVRTLQVRVRLPGAPPAPTAQAARGLGLTVWAAAAALLARRGGRAMGEGGPVPTPLRVAPAPSPGEACSWRTALSPPRPGSHVREETKEGQGGESHPDPPTPLGSHTALPAKDEGRDRGSKNGPSGHGSAVHTHGQGAGSCKVRSGAGARVRDPAGEPGRAGACGPYFQEASGREVAWTAEQGATATPSPGQCRAGRQAWTVPAWTPGGQKPGRALGSPRRGLGVCAQPCAEPGASDVRPGAPPGGAADFVRGPAGSDRQRHRGCPGPAGVGGRRGGTASLPVG</sequence>
<feature type="compositionally biased region" description="Gly residues" evidence="1">
    <location>
        <begin position="17"/>
        <end position="28"/>
    </location>
</feature>
<feature type="compositionally biased region" description="Basic and acidic residues" evidence="1">
    <location>
        <begin position="153"/>
        <end position="168"/>
    </location>
</feature>
<dbReference type="Proteomes" id="UP001266305">
    <property type="component" value="Unassembled WGS sequence"/>
</dbReference>